<proteinExistence type="predicted"/>
<sequence>MDAAIERVQLMPEAWTKIGKHTRRCLLKGFPYALFYVVETEEILITAVAHLHRDPKHYRDRII</sequence>
<evidence type="ECO:0000313" key="2">
    <source>
        <dbReference type="Proteomes" id="UP000603434"/>
    </source>
</evidence>
<dbReference type="EMBL" id="JACNJH010000132">
    <property type="protein sequence ID" value="MBC8361374.1"/>
    <property type="molecule type" value="Genomic_DNA"/>
</dbReference>
<dbReference type="Proteomes" id="UP000603434">
    <property type="component" value="Unassembled WGS sequence"/>
</dbReference>
<dbReference type="Gene3D" id="3.30.2310.20">
    <property type="entry name" value="RelE-like"/>
    <property type="match status" value="1"/>
</dbReference>
<evidence type="ECO:0008006" key="3">
    <source>
        <dbReference type="Google" id="ProtNLM"/>
    </source>
</evidence>
<dbReference type="InterPro" id="IPR035093">
    <property type="entry name" value="RelE/ParE_toxin_dom_sf"/>
</dbReference>
<comment type="caution">
    <text evidence="1">The sequence shown here is derived from an EMBL/GenBank/DDBJ whole genome shotgun (WGS) entry which is preliminary data.</text>
</comment>
<gene>
    <name evidence="1" type="ORF">H8E23_08260</name>
</gene>
<protein>
    <recommendedName>
        <fullName evidence="3">Type II toxin-antitoxin system RelE/ParE family toxin</fullName>
    </recommendedName>
</protein>
<dbReference type="AlphaFoldDB" id="A0A8J6TLM4"/>
<name>A0A8J6TLM4_9BACT</name>
<reference evidence="1 2" key="1">
    <citation type="submission" date="2020-08" db="EMBL/GenBank/DDBJ databases">
        <title>Bridging the membrane lipid divide: bacteria of the FCB group superphylum have the potential to synthesize archaeal ether lipids.</title>
        <authorList>
            <person name="Villanueva L."/>
            <person name="Von Meijenfeldt F.A.B."/>
            <person name="Westbye A.B."/>
            <person name="Yadav S."/>
            <person name="Hopmans E.C."/>
            <person name="Dutilh B.E."/>
            <person name="Sinninghe Damste J.S."/>
        </authorList>
    </citation>
    <scope>NUCLEOTIDE SEQUENCE [LARGE SCALE GENOMIC DNA]</scope>
    <source>
        <strain evidence="1">NIOZ-UU30</strain>
    </source>
</reference>
<organism evidence="1 2">
    <name type="scientific">Candidatus Desulfatibia profunda</name>
    <dbReference type="NCBI Taxonomy" id="2841695"/>
    <lineage>
        <taxon>Bacteria</taxon>
        <taxon>Pseudomonadati</taxon>
        <taxon>Thermodesulfobacteriota</taxon>
        <taxon>Desulfobacteria</taxon>
        <taxon>Desulfobacterales</taxon>
        <taxon>Desulfobacterales incertae sedis</taxon>
        <taxon>Candidatus Desulfatibia</taxon>
    </lineage>
</organism>
<evidence type="ECO:0000313" key="1">
    <source>
        <dbReference type="EMBL" id="MBC8361374.1"/>
    </source>
</evidence>
<accession>A0A8J6TLM4</accession>